<evidence type="ECO:0000256" key="2">
    <source>
        <dbReference type="SAM" id="Phobius"/>
    </source>
</evidence>
<keyword evidence="2" id="KW-0812">Transmembrane</keyword>
<sequence>MRYVQRGFTLVELMVALVIGTIIILGAGQLFLTTFQTFQNVDKISRKQENLVFIAQRVTREIRQNGPGRFTLECELEQVQEKDQCTCTVADTNEGNQPLISFRKDLASENLSDCLVEERKLGEPVSDSDALYRVVLPIENNGESIVFHVAHRAAVLGTEQSRDENDENDEDARQPDPNNPGYYMNGDQMYNDRCYVPGNGNLNTNRNGCDAP</sequence>
<protein>
    <submittedName>
        <fullName evidence="3">Type IV pilin N-term methylation site GFxxxE</fullName>
    </submittedName>
</protein>
<dbReference type="AlphaFoldDB" id="A0A1H9P0F8"/>
<dbReference type="STRING" id="416874.SAMN04487958_10134"/>
<dbReference type="RefSeq" id="WP_092824126.1">
    <property type="nucleotide sequence ID" value="NZ_FOGS01000001.1"/>
</dbReference>
<dbReference type="PROSITE" id="PS00409">
    <property type="entry name" value="PROKAR_NTER_METHYL"/>
    <property type="match status" value="1"/>
</dbReference>
<dbReference type="Proteomes" id="UP000198505">
    <property type="component" value="Unassembled WGS sequence"/>
</dbReference>
<organism evidence="3 4">
    <name type="scientific">Vreelandella subterranea</name>
    <dbReference type="NCBI Taxonomy" id="416874"/>
    <lineage>
        <taxon>Bacteria</taxon>
        <taxon>Pseudomonadati</taxon>
        <taxon>Pseudomonadota</taxon>
        <taxon>Gammaproteobacteria</taxon>
        <taxon>Oceanospirillales</taxon>
        <taxon>Halomonadaceae</taxon>
        <taxon>Vreelandella</taxon>
    </lineage>
</organism>
<keyword evidence="2" id="KW-1133">Transmembrane helix</keyword>
<dbReference type="NCBIfam" id="TIGR02532">
    <property type="entry name" value="IV_pilin_GFxxxE"/>
    <property type="match status" value="1"/>
</dbReference>
<name>A0A1H9P0F8_9GAMM</name>
<evidence type="ECO:0000256" key="1">
    <source>
        <dbReference type="SAM" id="MobiDB-lite"/>
    </source>
</evidence>
<keyword evidence="2" id="KW-0472">Membrane</keyword>
<dbReference type="EMBL" id="FOGS01000001">
    <property type="protein sequence ID" value="SER41405.1"/>
    <property type="molecule type" value="Genomic_DNA"/>
</dbReference>
<feature type="region of interest" description="Disordered" evidence="1">
    <location>
        <begin position="158"/>
        <end position="190"/>
    </location>
</feature>
<gene>
    <name evidence="3" type="ORF">SAMN04487958_10134</name>
</gene>
<proteinExistence type="predicted"/>
<accession>A0A1H9P0F8</accession>
<evidence type="ECO:0000313" key="4">
    <source>
        <dbReference type="Proteomes" id="UP000198505"/>
    </source>
</evidence>
<dbReference type="Pfam" id="PF07963">
    <property type="entry name" value="N_methyl"/>
    <property type="match status" value="1"/>
</dbReference>
<keyword evidence="4" id="KW-1185">Reference proteome</keyword>
<reference evidence="4" key="1">
    <citation type="submission" date="2016-10" db="EMBL/GenBank/DDBJ databases">
        <authorList>
            <person name="Varghese N."/>
            <person name="Submissions S."/>
        </authorList>
    </citation>
    <scope>NUCLEOTIDE SEQUENCE [LARGE SCALE GENOMIC DNA]</scope>
    <source>
        <strain evidence="4">CGMCC 1.6495</strain>
    </source>
</reference>
<evidence type="ECO:0000313" key="3">
    <source>
        <dbReference type="EMBL" id="SER41405.1"/>
    </source>
</evidence>
<feature type="transmembrane region" description="Helical" evidence="2">
    <location>
        <begin position="7"/>
        <end position="32"/>
    </location>
</feature>
<dbReference type="InterPro" id="IPR012902">
    <property type="entry name" value="N_methyl_site"/>
</dbReference>